<dbReference type="GO" id="GO:0004867">
    <property type="term" value="F:serine-type endopeptidase inhibitor activity"/>
    <property type="evidence" value="ECO:0007669"/>
    <property type="project" value="UniProtKB-KW"/>
</dbReference>
<keyword evidence="4" id="KW-1015">Disulfide bond</keyword>
<organism evidence="5 6">
    <name type="scientific">Solanum verrucosum</name>
    <dbReference type="NCBI Taxonomy" id="315347"/>
    <lineage>
        <taxon>Eukaryota</taxon>
        <taxon>Viridiplantae</taxon>
        <taxon>Streptophyta</taxon>
        <taxon>Embryophyta</taxon>
        <taxon>Tracheophyta</taxon>
        <taxon>Spermatophyta</taxon>
        <taxon>Magnoliopsida</taxon>
        <taxon>eudicotyledons</taxon>
        <taxon>Gunneridae</taxon>
        <taxon>Pentapetalae</taxon>
        <taxon>asterids</taxon>
        <taxon>lamiids</taxon>
        <taxon>Solanales</taxon>
        <taxon>Solanaceae</taxon>
        <taxon>Solanoideae</taxon>
        <taxon>Solaneae</taxon>
        <taxon>Solanum</taxon>
    </lineage>
</organism>
<dbReference type="Gene3D" id="3.30.60.30">
    <property type="match status" value="1"/>
</dbReference>
<dbReference type="PANTHER" id="PTHR33832">
    <property type="entry name" value="SERINE-TYPE ENDOPEPTIDASE INHIBITOR"/>
    <property type="match status" value="1"/>
</dbReference>
<evidence type="ECO:0000256" key="1">
    <source>
        <dbReference type="ARBA" id="ARBA00007766"/>
    </source>
</evidence>
<dbReference type="SUPFAM" id="SSF100897">
    <property type="entry name" value="Plant proteinase inhibitors"/>
    <property type="match status" value="1"/>
</dbReference>
<protein>
    <submittedName>
        <fullName evidence="5">Uncharacterized protein</fullName>
    </submittedName>
</protein>
<evidence type="ECO:0000256" key="2">
    <source>
        <dbReference type="ARBA" id="ARBA00022690"/>
    </source>
</evidence>
<accession>A0AAF0QF45</accession>
<proteinExistence type="inferred from homology"/>
<keyword evidence="6" id="KW-1185">Reference proteome</keyword>
<gene>
    <name evidence="5" type="ORF">MTR67_014510</name>
</gene>
<dbReference type="PANTHER" id="PTHR33832:SF29">
    <property type="entry name" value="PROTEINASE INHIBITOR TYPE-2 CEVI57"/>
    <property type="match status" value="1"/>
</dbReference>
<dbReference type="Pfam" id="PF02428">
    <property type="entry name" value="Prot_inhib_II"/>
    <property type="match status" value="1"/>
</dbReference>
<evidence type="ECO:0000313" key="6">
    <source>
        <dbReference type="Proteomes" id="UP001234989"/>
    </source>
</evidence>
<keyword evidence="3" id="KW-0722">Serine protease inhibitor</keyword>
<evidence type="ECO:0000313" key="5">
    <source>
        <dbReference type="EMBL" id="WMV21125.1"/>
    </source>
</evidence>
<dbReference type="Proteomes" id="UP001234989">
    <property type="component" value="Chromosome 3"/>
</dbReference>
<dbReference type="AlphaFoldDB" id="A0AAF0QF45"/>
<name>A0AAF0QF45_SOLVR</name>
<reference evidence="5" key="1">
    <citation type="submission" date="2023-08" db="EMBL/GenBank/DDBJ databases">
        <title>A de novo genome assembly of Solanum verrucosum Schlechtendal, a Mexican diploid species geographically isolated from the other diploid A-genome species in potato relatives.</title>
        <authorList>
            <person name="Hosaka K."/>
        </authorList>
    </citation>
    <scope>NUCLEOTIDE SEQUENCE</scope>
    <source>
        <tissue evidence="5">Young leaves</tissue>
    </source>
</reference>
<dbReference type="EMBL" id="CP133614">
    <property type="protein sequence ID" value="WMV21125.1"/>
    <property type="molecule type" value="Genomic_DNA"/>
</dbReference>
<evidence type="ECO:0000256" key="4">
    <source>
        <dbReference type="ARBA" id="ARBA00023157"/>
    </source>
</evidence>
<sequence>MLMPGFVLKNVVILAMGYAHVQKEVRKISYAPIVVQVIKVAIIIVLDGKFVVKERVYIEPKACTLECDSRVAYMTCPSSGLAKLYQVCVNCCTVGEDCKLYGHDESLICTEEPQKSELYLQHKASSIICVTL</sequence>
<keyword evidence="2" id="KW-0646">Protease inhibitor</keyword>
<dbReference type="InterPro" id="IPR003465">
    <property type="entry name" value="Prot_inh_I20"/>
</dbReference>
<comment type="similarity">
    <text evidence="1">Belongs to the protease inhibitor I20 (potato type II proteinase inhibitor) family.</text>
</comment>
<evidence type="ECO:0000256" key="3">
    <source>
        <dbReference type="ARBA" id="ARBA00022900"/>
    </source>
</evidence>
<dbReference type="InterPro" id="IPR051391">
    <property type="entry name" value="Protease_inhibitor_I20"/>
</dbReference>